<evidence type="ECO:0000313" key="6">
    <source>
        <dbReference type="Proteomes" id="UP000002630"/>
    </source>
</evidence>
<feature type="compositionally biased region" description="Basic and acidic residues" evidence="3">
    <location>
        <begin position="987"/>
        <end position="1002"/>
    </location>
</feature>
<dbReference type="GO" id="GO:0005875">
    <property type="term" value="C:microtubule associated complex"/>
    <property type="evidence" value="ECO:0007669"/>
    <property type="project" value="TreeGrafter"/>
</dbReference>
<dbReference type="InterPro" id="IPR027640">
    <property type="entry name" value="Kinesin-like_fam"/>
</dbReference>
<feature type="region of interest" description="Disordered" evidence="3">
    <location>
        <begin position="362"/>
        <end position="391"/>
    </location>
</feature>
<dbReference type="PANTHER" id="PTHR47969:SF29">
    <property type="entry name" value="KINESIN-LIKE PROTEIN"/>
    <property type="match status" value="1"/>
</dbReference>
<feature type="compositionally biased region" description="Polar residues" evidence="3">
    <location>
        <begin position="937"/>
        <end position="951"/>
    </location>
</feature>
<dbReference type="OMA" id="CELECTI"/>
<dbReference type="GO" id="GO:0003777">
    <property type="term" value="F:microtubule motor activity"/>
    <property type="evidence" value="ECO:0007669"/>
    <property type="project" value="InterPro"/>
</dbReference>
<feature type="compositionally biased region" description="Gly residues" evidence="3">
    <location>
        <begin position="913"/>
        <end position="928"/>
    </location>
</feature>
<feature type="compositionally biased region" description="Polar residues" evidence="3">
    <location>
        <begin position="1231"/>
        <end position="1241"/>
    </location>
</feature>
<reference evidence="5 6" key="1">
    <citation type="journal article" date="2010" name="Nature">
        <title>The Ectocarpus genome and the independent evolution of multicellularity in brown algae.</title>
        <authorList>
            <person name="Cock J.M."/>
            <person name="Sterck L."/>
            <person name="Rouze P."/>
            <person name="Scornet D."/>
            <person name="Allen A.E."/>
            <person name="Amoutzias G."/>
            <person name="Anthouard V."/>
            <person name="Artiguenave F."/>
            <person name="Aury J.M."/>
            <person name="Badger J.H."/>
            <person name="Beszteri B."/>
            <person name="Billiau K."/>
            <person name="Bonnet E."/>
            <person name="Bothwell J.H."/>
            <person name="Bowler C."/>
            <person name="Boyen C."/>
            <person name="Brownlee C."/>
            <person name="Carrano C.J."/>
            <person name="Charrier B."/>
            <person name="Cho G.Y."/>
            <person name="Coelho S.M."/>
            <person name="Collen J."/>
            <person name="Corre E."/>
            <person name="Da Silva C."/>
            <person name="Delage L."/>
            <person name="Delaroque N."/>
            <person name="Dittami S.M."/>
            <person name="Doulbeau S."/>
            <person name="Elias M."/>
            <person name="Farnham G."/>
            <person name="Gachon C.M."/>
            <person name="Gschloessl B."/>
            <person name="Heesch S."/>
            <person name="Jabbari K."/>
            <person name="Jubin C."/>
            <person name="Kawai H."/>
            <person name="Kimura K."/>
            <person name="Kloareg B."/>
            <person name="Kupper F.C."/>
            <person name="Lang D."/>
            <person name="Le Bail A."/>
            <person name="Leblanc C."/>
            <person name="Lerouge P."/>
            <person name="Lohr M."/>
            <person name="Lopez P.J."/>
            <person name="Martens C."/>
            <person name="Maumus F."/>
            <person name="Michel G."/>
            <person name="Miranda-Saavedra D."/>
            <person name="Morales J."/>
            <person name="Moreau H."/>
            <person name="Motomura T."/>
            <person name="Nagasato C."/>
            <person name="Napoli C.A."/>
            <person name="Nelson D.R."/>
            <person name="Nyvall-Collen P."/>
            <person name="Peters A.F."/>
            <person name="Pommier C."/>
            <person name="Potin P."/>
            <person name="Poulain J."/>
            <person name="Quesneville H."/>
            <person name="Read B."/>
            <person name="Rensing S.A."/>
            <person name="Ritter A."/>
            <person name="Rousvoal S."/>
            <person name="Samanta M."/>
            <person name="Samson G."/>
            <person name="Schroeder D.C."/>
            <person name="Segurens B."/>
            <person name="Strittmatter M."/>
            <person name="Tonon T."/>
            <person name="Tregear J.W."/>
            <person name="Valentin K."/>
            <person name="von Dassow P."/>
            <person name="Yamagishi T."/>
            <person name="Van de Peer Y."/>
            <person name="Wincker P."/>
        </authorList>
    </citation>
    <scope>NUCLEOTIDE SEQUENCE [LARGE SCALE GENOMIC DNA]</scope>
    <source>
        <strain evidence="6">Ec32 / CCAP1310/4</strain>
    </source>
</reference>
<keyword evidence="1" id="KW-0505">Motor protein</keyword>
<organism evidence="5 6">
    <name type="scientific">Ectocarpus siliculosus</name>
    <name type="common">Brown alga</name>
    <name type="synonym">Conferva siliculosa</name>
    <dbReference type="NCBI Taxonomy" id="2880"/>
    <lineage>
        <taxon>Eukaryota</taxon>
        <taxon>Sar</taxon>
        <taxon>Stramenopiles</taxon>
        <taxon>Ochrophyta</taxon>
        <taxon>PX clade</taxon>
        <taxon>Phaeophyceae</taxon>
        <taxon>Ectocarpales</taxon>
        <taxon>Ectocarpaceae</taxon>
        <taxon>Ectocarpus</taxon>
    </lineage>
</organism>
<feature type="compositionally biased region" description="Basic and acidic residues" evidence="3">
    <location>
        <begin position="868"/>
        <end position="884"/>
    </location>
</feature>
<dbReference type="Proteomes" id="UP000002630">
    <property type="component" value="Linkage Group LG04"/>
</dbReference>
<dbReference type="Gene3D" id="3.40.850.10">
    <property type="entry name" value="Kinesin motor domain"/>
    <property type="match status" value="1"/>
</dbReference>
<feature type="compositionally biased region" description="Low complexity" evidence="3">
    <location>
        <begin position="761"/>
        <end position="783"/>
    </location>
</feature>
<feature type="compositionally biased region" description="Polar residues" evidence="3">
    <location>
        <begin position="617"/>
        <end position="632"/>
    </location>
</feature>
<gene>
    <name evidence="5" type="ORF">Esi_0174_0045</name>
</gene>
<protein>
    <recommendedName>
        <fullName evidence="4">Kinesin motor domain-containing protein</fullName>
    </recommendedName>
</protein>
<dbReference type="InterPro" id="IPR036961">
    <property type="entry name" value="Kinesin_motor_dom_sf"/>
</dbReference>
<dbReference type="InParanoid" id="D8LGN2"/>
<evidence type="ECO:0000313" key="5">
    <source>
        <dbReference type="EMBL" id="CBN75774.1"/>
    </source>
</evidence>
<keyword evidence="2" id="KW-0175">Coiled coil</keyword>
<dbReference type="STRING" id="2880.D8LGN2"/>
<feature type="compositionally biased region" description="Gly residues" evidence="3">
    <location>
        <begin position="715"/>
        <end position="730"/>
    </location>
</feature>
<evidence type="ECO:0000259" key="4">
    <source>
        <dbReference type="PROSITE" id="PS50067"/>
    </source>
</evidence>
<feature type="compositionally biased region" description="Low complexity" evidence="3">
    <location>
        <begin position="1309"/>
        <end position="1329"/>
    </location>
</feature>
<feature type="compositionally biased region" description="Basic residues" evidence="3">
    <location>
        <begin position="1339"/>
        <end position="1348"/>
    </location>
</feature>
<dbReference type="GO" id="GO:0008017">
    <property type="term" value="F:microtubule binding"/>
    <property type="evidence" value="ECO:0007669"/>
    <property type="project" value="InterPro"/>
</dbReference>
<feature type="compositionally biased region" description="Basic and acidic residues" evidence="3">
    <location>
        <begin position="652"/>
        <end position="661"/>
    </location>
</feature>
<dbReference type="InterPro" id="IPR001752">
    <property type="entry name" value="Kinesin_motor_dom"/>
</dbReference>
<accession>D8LGN2</accession>
<keyword evidence="6" id="KW-1185">Reference proteome</keyword>
<dbReference type="SMART" id="SM00129">
    <property type="entry name" value="KISc"/>
    <property type="match status" value="1"/>
</dbReference>
<keyword evidence="1" id="KW-0067">ATP-binding</keyword>
<feature type="coiled-coil region" evidence="2">
    <location>
        <begin position="552"/>
        <end position="579"/>
    </location>
</feature>
<feature type="compositionally biased region" description="Low complexity" evidence="3">
    <location>
        <begin position="1020"/>
        <end position="1029"/>
    </location>
</feature>
<feature type="compositionally biased region" description="Low complexity" evidence="3">
    <location>
        <begin position="362"/>
        <end position="378"/>
    </location>
</feature>
<evidence type="ECO:0000256" key="2">
    <source>
        <dbReference type="SAM" id="Coils"/>
    </source>
</evidence>
<dbReference type="SUPFAM" id="SSF52540">
    <property type="entry name" value="P-loop containing nucleoside triphosphate hydrolases"/>
    <property type="match status" value="1"/>
</dbReference>
<feature type="binding site" evidence="1">
    <location>
        <begin position="92"/>
        <end position="99"/>
    </location>
    <ligand>
        <name>ATP</name>
        <dbReference type="ChEBI" id="CHEBI:30616"/>
    </ligand>
</feature>
<dbReference type="Pfam" id="PF00225">
    <property type="entry name" value="Kinesin"/>
    <property type="match status" value="2"/>
</dbReference>
<feature type="compositionally biased region" description="Low complexity" evidence="3">
    <location>
        <begin position="966"/>
        <end position="976"/>
    </location>
</feature>
<evidence type="ECO:0000256" key="3">
    <source>
        <dbReference type="SAM" id="MobiDB-lite"/>
    </source>
</evidence>
<dbReference type="OrthoDB" id="3176171at2759"/>
<dbReference type="EMBL" id="FN648244">
    <property type="protein sequence ID" value="CBN75774.1"/>
    <property type="molecule type" value="Genomic_DNA"/>
</dbReference>
<dbReference type="EMBL" id="FN649729">
    <property type="protein sequence ID" value="CBN75774.1"/>
    <property type="molecule type" value="Genomic_DNA"/>
</dbReference>
<dbReference type="PANTHER" id="PTHR47969">
    <property type="entry name" value="CHROMOSOME-ASSOCIATED KINESIN KIF4A-RELATED"/>
    <property type="match status" value="1"/>
</dbReference>
<feature type="compositionally biased region" description="Polar residues" evidence="3">
    <location>
        <begin position="1355"/>
        <end position="1365"/>
    </location>
</feature>
<feature type="compositionally biased region" description="Low complexity" evidence="3">
    <location>
        <begin position="823"/>
        <end position="857"/>
    </location>
</feature>
<dbReference type="GO" id="GO:0007052">
    <property type="term" value="P:mitotic spindle organization"/>
    <property type="evidence" value="ECO:0007669"/>
    <property type="project" value="TreeGrafter"/>
</dbReference>
<feature type="region of interest" description="Disordered" evidence="3">
    <location>
        <begin position="608"/>
        <end position="683"/>
    </location>
</feature>
<feature type="compositionally biased region" description="Low complexity" evidence="3">
    <location>
        <begin position="662"/>
        <end position="681"/>
    </location>
</feature>
<feature type="region of interest" description="Disordered" evidence="3">
    <location>
        <begin position="708"/>
        <end position="1380"/>
    </location>
</feature>
<feature type="compositionally biased region" description="Gly residues" evidence="3">
    <location>
        <begin position="739"/>
        <end position="751"/>
    </location>
</feature>
<dbReference type="InterPro" id="IPR027417">
    <property type="entry name" value="P-loop_NTPase"/>
</dbReference>
<dbReference type="PRINTS" id="PR00380">
    <property type="entry name" value="KINESINHEAVY"/>
</dbReference>
<feature type="domain" description="Kinesin motor" evidence="4">
    <location>
        <begin position="1"/>
        <end position="456"/>
    </location>
</feature>
<dbReference type="GO" id="GO:0007018">
    <property type="term" value="P:microtubule-based movement"/>
    <property type="evidence" value="ECO:0007669"/>
    <property type="project" value="InterPro"/>
</dbReference>
<keyword evidence="1" id="KW-0547">Nucleotide-binding</keyword>
<name>D8LGN2_ECTSI</name>
<dbReference type="GO" id="GO:0005524">
    <property type="term" value="F:ATP binding"/>
    <property type="evidence" value="ECO:0007669"/>
    <property type="project" value="UniProtKB-UniRule"/>
</dbReference>
<feature type="compositionally biased region" description="Basic and acidic residues" evidence="3">
    <location>
        <begin position="1047"/>
        <end position="1062"/>
    </location>
</feature>
<feature type="compositionally biased region" description="Low complexity" evidence="3">
    <location>
        <begin position="640"/>
        <end position="651"/>
    </location>
</feature>
<dbReference type="eggNOG" id="KOG4280">
    <property type="taxonomic scope" value="Eukaryota"/>
</dbReference>
<proteinExistence type="inferred from homology"/>
<feature type="compositionally biased region" description="Basic and acidic residues" evidence="3">
    <location>
        <begin position="1125"/>
        <end position="1139"/>
    </location>
</feature>
<comment type="similarity">
    <text evidence="1">Belongs to the TRAFAC class myosin-kinesin ATPase superfamily. Kinesin family.</text>
</comment>
<feature type="region of interest" description="Disordered" evidence="3">
    <location>
        <begin position="105"/>
        <end position="140"/>
    </location>
</feature>
<evidence type="ECO:0000256" key="1">
    <source>
        <dbReference type="PROSITE-ProRule" id="PRU00283"/>
    </source>
</evidence>
<sequence>MRCCNPKALEFTSTPPLAASAAAAATAAGGGAGSGSEGTGGGGVVGEGSRQYTFDLCAHEGFNQEEMFQSCGLMPLLSAAINGYAGTVFAYGATGAGKTYTMSGREQVLGPSRGPGGRVRPGNNRGKAPPAATGRAAPVAGVSDGTEGLVPRSMRFLFQQVSALPPAVTMRIRASFYEIYNEVVYDLLTQGDRRPLQVRYDVRRGFFVQGLFEVEIRGLHDIMAVVDEGNGNRRVSSHLLNKDSSRSHSLLTVYLDSERKDPEDGHLVKQFGKLSSSQRRSVSFVDLAGSERLKKSKATNEKETGAINKSLMTLGKVISALSKRSAIAAAAPAHTSVLVEAAAAGMTGVIDNLTLPATATAADSGADSRGASAANRSGGSSGGGGAGTPAVVVDQSAPAGASDIWVPYRDSTLTKLLMDSLGGNGLTLMVACVSPSVRHAEESAATLNYAARARNIRNRPLVRVDARERLINGLRREVNLLRETLGVFSGDNGGGGGGGLFAPVAFSQDGFELAAGGGSLDGGGGGGGAAAPEDRSLALKQEPATAQIGQASRDVALLLRKYEEECHRLRNEAAYAQHKEQEIGKQTRQALLENDALSRTVERLQRSFGGAGKAPFSTPTSAADQNGASDGVQQHPPPGGAQSPSAASAADAGERQEESRAETVAGAGTGGAETTPATAAGNLGQEVMHLRRVNEALVERVEYFERGQLKSPSDRGGGGGGGRAVRGGVAGRRPHNMGEGRGGGGGAGRGATLGNSSARIARPAVSTAATRPTPAASTNTATVKPAAGSLTAKSPRPAKATRATPDGETAATKRTRDDGGSSTATRTKATPAAAAAGAAPVATAAQRRPVPAAPAARSNSRPVRKHSIQRDAQGRILLRGDKGYDPLVVAPMAAAPPPGKPDRGGASSARLRGGVGRAGGGRGAGGRTTVGDKGMVGQTTEFEGQSDSTLMKTPAAAAIEGDERAAAAAAAAEEGAIPPPEAGSARADQEEASERVGMKESGEVQQRSTGDDNGVDTTDHSSSATTTGDEAAMGEVIPPPEAGSARADQEEASGRDGPKEFGEVQQRSTGGDNDLDPTDHSSSAAAAGGPGNEKEGKTGTFVPEKTRDEAGTAEIADGGGTSRGNADRTAGRPADKEEQVSSSQTEGDKEEPSGAGGRCSVGHGDGDGGGGSCGDSEEGGASGEGRSGVEHSDDTAQQANSGEPAKQADGEAGQTEAGPTEKPPAEDQKRVSASSSATFLNPTAAGMVAPPEEENGDEGGDKGLPSPGRRQHSRDSPPLPDQETTGQGLVNAKRGREGDGGGGGGGDTDGSSSAPGASDRSDSSAAASDKVWEPGKNPSKSRSKSTRLMRRESTSESGSVTAGSSRNKKAGGFFKRSKKK</sequence>
<dbReference type="PROSITE" id="PS50067">
    <property type="entry name" value="KINESIN_MOTOR_2"/>
    <property type="match status" value="1"/>
</dbReference>
<dbReference type="GO" id="GO:0051231">
    <property type="term" value="P:spindle elongation"/>
    <property type="evidence" value="ECO:0007669"/>
    <property type="project" value="TreeGrafter"/>
</dbReference>